<dbReference type="EMBL" id="JAMSHJ010000002">
    <property type="protein sequence ID" value="KAI5435871.1"/>
    <property type="molecule type" value="Genomic_DNA"/>
</dbReference>
<dbReference type="Gramene" id="Psat2g076480.1">
    <property type="protein sequence ID" value="Psat2g076480.1.cds"/>
    <property type="gene ID" value="Psat2g076480"/>
</dbReference>
<feature type="compositionally biased region" description="Basic and acidic residues" evidence="1">
    <location>
        <begin position="290"/>
        <end position="308"/>
    </location>
</feature>
<feature type="compositionally biased region" description="Basic and acidic residues" evidence="1">
    <location>
        <begin position="101"/>
        <end position="113"/>
    </location>
</feature>
<feature type="compositionally biased region" description="Basic and acidic residues" evidence="1">
    <location>
        <begin position="1"/>
        <end position="15"/>
    </location>
</feature>
<organism evidence="3 4">
    <name type="scientific">Pisum sativum</name>
    <name type="common">Garden pea</name>
    <name type="synonym">Lathyrus oleraceus</name>
    <dbReference type="NCBI Taxonomy" id="3888"/>
    <lineage>
        <taxon>Eukaryota</taxon>
        <taxon>Viridiplantae</taxon>
        <taxon>Streptophyta</taxon>
        <taxon>Embryophyta</taxon>
        <taxon>Tracheophyta</taxon>
        <taxon>Spermatophyta</taxon>
        <taxon>Magnoliopsida</taxon>
        <taxon>eudicotyledons</taxon>
        <taxon>Gunneridae</taxon>
        <taxon>Pentapetalae</taxon>
        <taxon>rosids</taxon>
        <taxon>fabids</taxon>
        <taxon>Fabales</taxon>
        <taxon>Fabaceae</taxon>
        <taxon>Papilionoideae</taxon>
        <taxon>50 kb inversion clade</taxon>
        <taxon>NPAAA clade</taxon>
        <taxon>Hologalegina</taxon>
        <taxon>IRL clade</taxon>
        <taxon>Fabeae</taxon>
        <taxon>Lathyrus</taxon>
    </lineage>
</organism>
<sequence length="985" mass="111859">MEGDTHVVDHEELKQAKNQNVSHDGPKYENEQDGISSDTSSSQDVENQDGDSFVVQNEDHEESKEMKSQNISHNDPKYENEQDDISSHTSSSQDVENPEVDNVHNEDHEESKQVKSQNISHSDPKYENEQDDKSSHTSSSQDVENLEVDNVVQNEDHEESKEVNSHDGLKFENEQDDISSDTSSSKDVENLKGDAYVVNNEDHEESKQAKSQNISHDGPKIENEQDDISSGTSSSQDVKNLEGDISVIHNEDREESKHVGSQNISNDRPSYENEQDDASSNMSCSQGVENLERDTYVVRNEDHEELKQAKSQNISHDGPKHENEQDGVLSNTSCSQDVEKLQGDAFTIQKEDYNKDSKEEKFENMGYDDPGFEKKLDDILDNIYGESDLAHRVDGNRTMDSHSPKIDQKIDNTSTDVNTMNQKGDADRGTPHVVEKAVALKNFVREKSIVAVSTLLRRLSRKNDDGDVYNSDNKDKDVSDISRDCESKEAPEKTVEKMNWRDEPITEGPLQPIAMKGRIILYTRLACRECKEVRKILYVKRLRYVEINIDVYPNRKMELEKISGSTSVPKVFFNEVCIGSLSELKTLNESGKFDEKIEFLITESPSLKGPLPPLSGEDDVSSSGAVDEMALIVCKMKQSIVVKDRFSKLRRFTNCFIGSEAVDFLSEDQYLERKEAIEFGRKLVSKLFFQHVLDDNLFEDGNYLYRFLDDDPIVASQCHNISRGITTTKPKPITEIASRLRLLSYAMFEAYASEDGRHIDYRSMHGSEEFARYLRIVEELQRVEMSDLSREETIAFFLNLYNMMTIHAILVWGHPDGMLERRKLFGDFKYVIGGSTYSLSAIQNGILRGNQRQPYTLMRPFGAKDKRLMVALSLPEPLIHFALVCGTRSGPALRCYSPGDIDSELMDAAHNFLRNGGVLIDFTAKVAYTSKILKWFSLDFGKNEVEVMKHVSIYLDPSESELLFDLLATSELKVIYQPYDWGLNC</sequence>
<keyword evidence="4" id="KW-1185">Reference proteome</keyword>
<evidence type="ECO:0000256" key="1">
    <source>
        <dbReference type="SAM" id="MobiDB-lite"/>
    </source>
</evidence>
<dbReference type="Proteomes" id="UP001058974">
    <property type="component" value="Chromosome 2"/>
</dbReference>
<dbReference type="PANTHER" id="PTHR46361:SF3">
    <property type="entry name" value="ELECTRON CARRIER_ PROTEIN DISULFIDE OXIDOREDUCTASE"/>
    <property type="match status" value="1"/>
</dbReference>
<dbReference type="SUPFAM" id="SSF52833">
    <property type="entry name" value="Thioredoxin-like"/>
    <property type="match status" value="1"/>
</dbReference>
<dbReference type="PROSITE" id="PS51354">
    <property type="entry name" value="GLUTAREDOXIN_2"/>
    <property type="match status" value="1"/>
</dbReference>
<feature type="domain" description="DEP" evidence="2">
    <location>
        <begin position="636"/>
        <end position="709"/>
    </location>
</feature>
<feature type="compositionally biased region" description="Basic and acidic residues" evidence="1">
    <location>
        <begin position="472"/>
        <end position="482"/>
    </location>
</feature>
<feature type="compositionally biased region" description="Basic and acidic residues" evidence="1">
    <location>
        <begin position="154"/>
        <end position="173"/>
    </location>
</feature>
<proteinExistence type="predicted"/>
<dbReference type="Pfam" id="PF04784">
    <property type="entry name" value="DUF547"/>
    <property type="match status" value="1"/>
</dbReference>
<dbReference type="InterPro" id="IPR002109">
    <property type="entry name" value="Glutaredoxin"/>
</dbReference>
<feature type="compositionally biased region" description="Polar residues" evidence="1">
    <location>
        <begin position="259"/>
        <end position="268"/>
    </location>
</feature>
<dbReference type="Gene3D" id="3.40.30.10">
    <property type="entry name" value="Glutaredoxin"/>
    <property type="match status" value="1"/>
</dbReference>
<dbReference type="InterPro" id="IPR000591">
    <property type="entry name" value="DEP_dom"/>
</dbReference>
<protein>
    <recommendedName>
        <fullName evidence="2">DEP domain-containing protein</fullName>
    </recommendedName>
</protein>
<gene>
    <name evidence="3" type="ORF">KIW84_022339</name>
</gene>
<accession>A0A9D4YG18</accession>
<dbReference type="Gramene" id="Psat02G0233900-T1">
    <property type="protein sequence ID" value="KAI5435871.1"/>
    <property type="gene ID" value="KIW84_022339"/>
</dbReference>
<evidence type="ECO:0000313" key="4">
    <source>
        <dbReference type="Proteomes" id="UP001058974"/>
    </source>
</evidence>
<dbReference type="AlphaFoldDB" id="A0A9D4YG18"/>
<feature type="region of interest" description="Disordered" evidence="1">
    <location>
        <begin position="1"/>
        <end position="336"/>
    </location>
</feature>
<dbReference type="InterPro" id="IPR036388">
    <property type="entry name" value="WH-like_DNA-bd_sf"/>
</dbReference>
<name>A0A9D4YG18_PEA</name>
<dbReference type="GO" id="GO:0035556">
    <property type="term" value="P:intracellular signal transduction"/>
    <property type="evidence" value="ECO:0007669"/>
    <property type="project" value="InterPro"/>
</dbReference>
<dbReference type="SUPFAM" id="SSF46785">
    <property type="entry name" value="Winged helix' DNA-binding domain"/>
    <property type="match status" value="1"/>
</dbReference>
<dbReference type="InterPro" id="IPR036249">
    <property type="entry name" value="Thioredoxin-like_sf"/>
</dbReference>
<feature type="compositionally biased region" description="Basic and acidic residues" evidence="1">
    <location>
        <begin position="249"/>
        <end position="258"/>
    </location>
</feature>
<comment type="caution">
    <text evidence="3">The sequence shown here is derived from an EMBL/GenBank/DDBJ whole genome shotgun (WGS) entry which is preliminary data.</text>
</comment>
<evidence type="ECO:0000313" key="3">
    <source>
        <dbReference type="EMBL" id="KAI5435871.1"/>
    </source>
</evidence>
<dbReference type="InterPro" id="IPR036390">
    <property type="entry name" value="WH_DNA-bd_sf"/>
</dbReference>
<dbReference type="PROSITE" id="PS50186">
    <property type="entry name" value="DEP"/>
    <property type="match status" value="1"/>
</dbReference>
<dbReference type="PANTHER" id="PTHR46361">
    <property type="entry name" value="ELECTRON CARRIER/ PROTEIN DISULFIDE OXIDOREDUCTASE"/>
    <property type="match status" value="1"/>
</dbReference>
<feature type="compositionally biased region" description="Polar residues" evidence="1">
    <location>
        <begin position="228"/>
        <end position="238"/>
    </location>
</feature>
<evidence type="ECO:0000259" key="2">
    <source>
        <dbReference type="PROSITE" id="PS50186"/>
    </source>
</evidence>
<dbReference type="CDD" id="cd04371">
    <property type="entry name" value="DEP"/>
    <property type="match status" value="1"/>
</dbReference>
<feature type="compositionally biased region" description="Polar residues" evidence="1">
    <location>
        <begin position="33"/>
        <end position="45"/>
    </location>
</feature>
<feature type="region of interest" description="Disordered" evidence="1">
    <location>
        <begin position="463"/>
        <end position="482"/>
    </location>
</feature>
<dbReference type="InterPro" id="IPR006869">
    <property type="entry name" value="DUF547"/>
</dbReference>
<feature type="compositionally biased region" description="Basic and acidic residues" evidence="1">
    <location>
        <begin position="122"/>
        <end position="135"/>
    </location>
</feature>
<dbReference type="Pfam" id="PF00462">
    <property type="entry name" value="Glutaredoxin"/>
    <property type="match status" value="1"/>
</dbReference>
<feature type="compositionally biased region" description="Polar residues" evidence="1">
    <location>
        <begin position="278"/>
        <end position="288"/>
    </location>
</feature>
<dbReference type="Gene3D" id="1.10.10.10">
    <property type="entry name" value="Winged helix-like DNA-binding domain superfamily/Winged helix DNA-binding domain"/>
    <property type="match status" value="1"/>
</dbReference>
<reference evidence="3 4" key="1">
    <citation type="journal article" date="2022" name="Nat. Genet.">
        <title>Improved pea reference genome and pan-genome highlight genomic features and evolutionary characteristics.</title>
        <authorList>
            <person name="Yang T."/>
            <person name="Liu R."/>
            <person name="Luo Y."/>
            <person name="Hu S."/>
            <person name="Wang D."/>
            <person name="Wang C."/>
            <person name="Pandey M.K."/>
            <person name="Ge S."/>
            <person name="Xu Q."/>
            <person name="Li N."/>
            <person name="Li G."/>
            <person name="Huang Y."/>
            <person name="Saxena R.K."/>
            <person name="Ji Y."/>
            <person name="Li M."/>
            <person name="Yan X."/>
            <person name="He Y."/>
            <person name="Liu Y."/>
            <person name="Wang X."/>
            <person name="Xiang C."/>
            <person name="Varshney R.K."/>
            <person name="Ding H."/>
            <person name="Gao S."/>
            <person name="Zong X."/>
        </authorList>
    </citation>
    <scope>NUCLEOTIDE SEQUENCE [LARGE SCALE GENOMIC DNA]</scope>
    <source>
        <strain evidence="3 4">cv. Zhongwan 6</strain>
    </source>
</reference>
<feature type="compositionally biased region" description="Basic and acidic residues" evidence="1">
    <location>
        <begin position="57"/>
        <end position="67"/>
    </location>
</feature>
<dbReference type="Pfam" id="PF00610">
    <property type="entry name" value="DEP"/>
    <property type="match status" value="1"/>
</dbReference>
<dbReference type="SMART" id="SM00049">
    <property type="entry name" value="DEP"/>
    <property type="match status" value="1"/>
</dbReference>
<dbReference type="OrthoDB" id="418495at2759"/>